<dbReference type="GO" id="GO:0008360">
    <property type="term" value="P:regulation of cell shape"/>
    <property type="evidence" value="ECO:0007669"/>
    <property type="project" value="UniProtKB-KW"/>
</dbReference>
<evidence type="ECO:0000313" key="9">
    <source>
        <dbReference type="Proteomes" id="UP000247922"/>
    </source>
</evidence>
<evidence type="ECO:0000256" key="2">
    <source>
        <dbReference type="ARBA" id="ARBA00013855"/>
    </source>
</evidence>
<dbReference type="InterPro" id="IPR042177">
    <property type="entry name" value="Cell/Rod_1"/>
</dbReference>
<keyword evidence="6" id="KW-0175">Coiled coil</keyword>
<keyword evidence="3 5" id="KW-0133">Cell shape</keyword>
<dbReference type="EMBL" id="QJJR01000008">
    <property type="protein sequence ID" value="PXW90024.1"/>
    <property type="molecule type" value="Genomic_DNA"/>
</dbReference>
<feature type="coiled-coil region" evidence="6">
    <location>
        <begin position="61"/>
        <end position="95"/>
    </location>
</feature>
<accession>A0A2V3WA52</accession>
<evidence type="ECO:0000256" key="6">
    <source>
        <dbReference type="SAM" id="Coils"/>
    </source>
</evidence>
<feature type="domain" description="Rod shape-determining protein MreC beta-barrel core" evidence="7">
    <location>
        <begin position="122"/>
        <end position="275"/>
    </location>
</feature>
<dbReference type="Pfam" id="PF04085">
    <property type="entry name" value="MreC"/>
    <property type="match status" value="1"/>
</dbReference>
<dbReference type="GO" id="GO:0005886">
    <property type="term" value="C:plasma membrane"/>
    <property type="evidence" value="ECO:0007669"/>
    <property type="project" value="TreeGrafter"/>
</dbReference>
<dbReference type="InterPro" id="IPR055342">
    <property type="entry name" value="MreC_beta-barrel_core"/>
</dbReference>
<name>A0A2V3WA52_9BACI</name>
<dbReference type="OrthoDB" id="9792313at2"/>
<comment type="caution">
    <text evidence="8">The sequence shown here is derived from an EMBL/GenBank/DDBJ whole genome shotgun (WGS) entry which is preliminary data.</text>
</comment>
<dbReference type="PANTHER" id="PTHR34138">
    <property type="entry name" value="CELL SHAPE-DETERMINING PROTEIN MREC"/>
    <property type="match status" value="1"/>
</dbReference>
<comment type="function">
    <text evidence="5">Involved in formation and maintenance of cell shape.</text>
</comment>
<evidence type="ECO:0000256" key="4">
    <source>
        <dbReference type="ARBA" id="ARBA00032089"/>
    </source>
</evidence>
<dbReference type="InterPro" id="IPR007221">
    <property type="entry name" value="MreC"/>
</dbReference>
<gene>
    <name evidence="8" type="ORF">DES38_10833</name>
</gene>
<dbReference type="PIRSF" id="PIRSF038471">
    <property type="entry name" value="MreC"/>
    <property type="match status" value="1"/>
</dbReference>
<reference evidence="8 9" key="1">
    <citation type="submission" date="2018-05" db="EMBL/GenBank/DDBJ databases">
        <title>Genomic Encyclopedia of Type Strains, Phase IV (KMG-IV): sequencing the most valuable type-strain genomes for metagenomic binning, comparative biology and taxonomic classification.</title>
        <authorList>
            <person name="Goeker M."/>
        </authorList>
    </citation>
    <scope>NUCLEOTIDE SEQUENCE [LARGE SCALE GENOMIC DNA]</scope>
    <source>
        <strain evidence="8 9">DSM 22440</strain>
    </source>
</reference>
<dbReference type="NCBIfam" id="TIGR00219">
    <property type="entry name" value="mreC"/>
    <property type="match status" value="1"/>
</dbReference>
<dbReference type="Proteomes" id="UP000247922">
    <property type="component" value="Unassembled WGS sequence"/>
</dbReference>
<evidence type="ECO:0000256" key="1">
    <source>
        <dbReference type="ARBA" id="ARBA00009369"/>
    </source>
</evidence>
<evidence type="ECO:0000259" key="7">
    <source>
        <dbReference type="Pfam" id="PF04085"/>
    </source>
</evidence>
<comment type="similarity">
    <text evidence="1 5">Belongs to the MreC family.</text>
</comment>
<sequence length="294" mass="32903">MSFFRRKRLFTILLSLIILVGLIGFSISERNQLSSVEQFIQDGIGALQQVVLTPVTYVAGVADNIDEMKNLYQENQVLKENLSQYQQKVYEVQELTKENEELAAMLGKSESITDYEPIQASVIARNPDQWFKQVMLNKGEQHGVTKDMAVITAEGMIGKVQSTSQFTSRVLLLNGFDRSNRISVNVDLTDQTEDAKGFILGYNEEKEQLVLEFSDYYDEIPVDEVVFSSGLGGVFPKGLEIGTIEEVTTDQYGLTQVAYIKPSAALEGFNHVIIVDRTMPTIFEVEAEEGSGEE</sequence>
<evidence type="ECO:0000256" key="5">
    <source>
        <dbReference type="PIRNR" id="PIRNR038471"/>
    </source>
</evidence>
<dbReference type="InterPro" id="IPR042175">
    <property type="entry name" value="Cell/Rod_MreC_2"/>
</dbReference>
<proteinExistence type="inferred from homology"/>
<evidence type="ECO:0000256" key="3">
    <source>
        <dbReference type="ARBA" id="ARBA00022960"/>
    </source>
</evidence>
<dbReference type="PANTHER" id="PTHR34138:SF1">
    <property type="entry name" value="CELL SHAPE-DETERMINING PROTEIN MREC"/>
    <property type="match status" value="1"/>
</dbReference>
<dbReference type="RefSeq" id="WP_110251560.1">
    <property type="nucleotide sequence ID" value="NZ_QJJR01000008.1"/>
</dbReference>
<evidence type="ECO:0000313" key="8">
    <source>
        <dbReference type="EMBL" id="PXW90024.1"/>
    </source>
</evidence>
<organism evidence="8 9">
    <name type="scientific">Streptohalobacillus salinus</name>
    <dbReference type="NCBI Taxonomy" id="621096"/>
    <lineage>
        <taxon>Bacteria</taxon>
        <taxon>Bacillati</taxon>
        <taxon>Bacillota</taxon>
        <taxon>Bacilli</taxon>
        <taxon>Bacillales</taxon>
        <taxon>Bacillaceae</taxon>
        <taxon>Streptohalobacillus</taxon>
    </lineage>
</organism>
<protein>
    <recommendedName>
        <fullName evidence="2 5">Cell shape-determining protein MreC</fullName>
    </recommendedName>
    <alternativeName>
        <fullName evidence="4 5">Cell shape protein MreC</fullName>
    </alternativeName>
</protein>
<dbReference type="AlphaFoldDB" id="A0A2V3WA52"/>
<keyword evidence="9" id="KW-1185">Reference proteome</keyword>
<dbReference type="Gene3D" id="2.40.10.350">
    <property type="entry name" value="Rod shape-determining protein MreC, domain 2"/>
    <property type="match status" value="1"/>
</dbReference>
<dbReference type="Gene3D" id="2.40.10.340">
    <property type="entry name" value="Rod shape-determining protein MreC, domain 1"/>
    <property type="match status" value="1"/>
</dbReference>